<evidence type="ECO:0000313" key="3">
    <source>
        <dbReference type="Proteomes" id="UP000321750"/>
    </source>
</evidence>
<gene>
    <name evidence="2" type="ORF">MGN01_17210</name>
</gene>
<keyword evidence="3" id="KW-1185">Reference proteome</keyword>
<proteinExistence type="predicted"/>
<evidence type="ECO:0000259" key="1">
    <source>
        <dbReference type="Pfam" id="PF13936"/>
    </source>
</evidence>
<accession>A0A512JIU8</accession>
<name>A0A512JIU8_9HYPH</name>
<dbReference type="RefSeq" id="WP_147046168.1">
    <property type="nucleotide sequence ID" value="NZ_BJZV01000007.1"/>
</dbReference>
<dbReference type="PROSITE" id="PS51257">
    <property type="entry name" value="PROKAR_LIPOPROTEIN"/>
    <property type="match status" value="1"/>
</dbReference>
<dbReference type="AlphaFoldDB" id="A0A512JIU8"/>
<dbReference type="Gene3D" id="1.10.10.60">
    <property type="entry name" value="Homeodomain-like"/>
    <property type="match status" value="1"/>
</dbReference>
<reference evidence="2 3" key="1">
    <citation type="submission" date="2019-07" db="EMBL/GenBank/DDBJ databases">
        <title>Whole genome shotgun sequence of Methylobacterium gnaphalii NBRC 107716.</title>
        <authorList>
            <person name="Hosoyama A."/>
            <person name="Uohara A."/>
            <person name="Ohji S."/>
            <person name="Ichikawa N."/>
        </authorList>
    </citation>
    <scope>NUCLEOTIDE SEQUENCE [LARGE SCALE GENOMIC DNA]</scope>
    <source>
        <strain evidence="2 3">NBRC 107716</strain>
    </source>
</reference>
<dbReference type="EMBL" id="BJZV01000007">
    <property type="protein sequence ID" value="GEP09876.1"/>
    <property type="molecule type" value="Genomic_DNA"/>
</dbReference>
<dbReference type="Pfam" id="PF13936">
    <property type="entry name" value="HTH_38"/>
    <property type="match status" value="1"/>
</dbReference>
<organism evidence="2 3">
    <name type="scientific">Methylobacterium gnaphalii</name>
    <dbReference type="NCBI Taxonomy" id="1010610"/>
    <lineage>
        <taxon>Bacteria</taxon>
        <taxon>Pseudomonadati</taxon>
        <taxon>Pseudomonadota</taxon>
        <taxon>Alphaproteobacteria</taxon>
        <taxon>Hyphomicrobiales</taxon>
        <taxon>Methylobacteriaceae</taxon>
        <taxon>Methylobacterium</taxon>
    </lineage>
</organism>
<feature type="domain" description="Transposase IS30-like HTH" evidence="1">
    <location>
        <begin position="6"/>
        <end position="40"/>
    </location>
</feature>
<dbReference type="Proteomes" id="UP000321750">
    <property type="component" value="Unassembled WGS sequence"/>
</dbReference>
<sequence length="126" mass="13844">MSKPWRLTEADRERIATMREAGKSCGQIAAAIGCSISAVSWQCLRLGAEPPHPQRLKEVPTVPGSVRRGNHIVRRFTADEDAKLVELEAEGLTTAEISRRLGRPPNSVLGRIMTLARRDARMEASA</sequence>
<comment type="caution">
    <text evidence="2">The sequence shown here is derived from an EMBL/GenBank/DDBJ whole genome shotgun (WGS) entry which is preliminary data.</text>
</comment>
<dbReference type="InterPro" id="IPR025246">
    <property type="entry name" value="IS30-like_HTH"/>
</dbReference>
<protein>
    <recommendedName>
        <fullName evidence="1">Transposase IS30-like HTH domain-containing protein</fullName>
    </recommendedName>
</protein>
<evidence type="ECO:0000313" key="2">
    <source>
        <dbReference type="EMBL" id="GEP09876.1"/>
    </source>
</evidence>
<dbReference type="OrthoDB" id="7865857at2"/>